<organism evidence="1 2">
    <name type="scientific">Salinibacter ruber</name>
    <dbReference type="NCBI Taxonomy" id="146919"/>
    <lineage>
        <taxon>Bacteria</taxon>
        <taxon>Pseudomonadati</taxon>
        <taxon>Rhodothermota</taxon>
        <taxon>Rhodothermia</taxon>
        <taxon>Rhodothermales</taxon>
        <taxon>Salinibacteraceae</taxon>
        <taxon>Salinibacter</taxon>
    </lineage>
</organism>
<evidence type="ECO:0000313" key="2">
    <source>
        <dbReference type="Proteomes" id="UP001155057"/>
    </source>
</evidence>
<dbReference type="AlphaFoldDB" id="A0A9X2Q4U6"/>
<comment type="caution">
    <text evidence="1">The sequence shown here is derived from an EMBL/GenBank/DDBJ whole genome shotgun (WGS) entry which is preliminary data.</text>
</comment>
<name>A0A9X2Q4U6_9BACT</name>
<dbReference type="Proteomes" id="UP001155057">
    <property type="component" value="Unassembled WGS sequence"/>
</dbReference>
<evidence type="ECO:0000313" key="1">
    <source>
        <dbReference type="EMBL" id="MCS3711286.1"/>
    </source>
</evidence>
<accession>A0A9X2Q4U6</accession>
<dbReference type="EMBL" id="JANUAE010000012">
    <property type="protein sequence ID" value="MCS3711286.1"/>
    <property type="molecule type" value="Genomic_DNA"/>
</dbReference>
<reference evidence="1" key="1">
    <citation type="submission" date="2022-08" db="EMBL/GenBank/DDBJ databases">
        <title>Genomic Encyclopedia of Type Strains, Phase V (KMG-V): Genome sequencing to study the core and pangenomes of soil and plant-associated prokaryotes.</title>
        <authorList>
            <person name="Whitman W."/>
        </authorList>
    </citation>
    <scope>NUCLEOTIDE SEQUENCE</scope>
    <source>
        <strain evidence="1">SP3049</strain>
    </source>
</reference>
<dbReference type="RefSeq" id="WP_259124317.1">
    <property type="nucleotide sequence ID" value="NZ_JANUAE010000012.1"/>
</dbReference>
<protein>
    <submittedName>
        <fullName evidence="1">Uncharacterized protein</fullName>
    </submittedName>
</protein>
<gene>
    <name evidence="1" type="ORF">GGP61_002919</name>
</gene>
<proteinExistence type="predicted"/>
<sequence>MSSLQTASGESPLGDPCFYIDADVSRGWPHQSRSTLCKFGVTDRKPEDRCEENERALQEEWGIKTSLEVVFVATGQITTAEKEIADYTRPWLTGPFQENSEWRRCPPRELARIAILVAEDRQR</sequence>